<feature type="region of interest" description="Disordered" evidence="1">
    <location>
        <begin position="1"/>
        <end position="21"/>
    </location>
</feature>
<feature type="compositionally biased region" description="Basic and acidic residues" evidence="1">
    <location>
        <begin position="323"/>
        <end position="353"/>
    </location>
</feature>
<feature type="compositionally biased region" description="Low complexity" evidence="1">
    <location>
        <begin position="230"/>
        <end position="279"/>
    </location>
</feature>
<dbReference type="GO" id="GO:0016746">
    <property type="term" value="F:acyltransferase activity"/>
    <property type="evidence" value="ECO:0007669"/>
    <property type="project" value="UniProtKB-KW"/>
</dbReference>
<evidence type="ECO:0000313" key="2">
    <source>
        <dbReference type="EMBL" id="MBB6578105.1"/>
    </source>
</evidence>
<keyword evidence="2" id="KW-0808">Transferase</keyword>
<dbReference type="Proteomes" id="UP000562492">
    <property type="component" value="Unassembled WGS sequence"/>
</dbReference>
<feature type="region of interest" description="Disordered" evidence="1">
    <location>
        <begin position="322"/>
        <end position="353"/>
    </location>
</feature>
<name>A0ABR6RG21_9BURK</name>
<evidence type="ECO:0000313" key="3">
    <source>
        <dbReference type="Proteomes" id="UP000562492"/>
    </source>
</evidence>
<keyword evidence="2" id="KW-0670">Pyruvate</keyword>
<feature type="compositionally biased region" description="Basic and acidic residues" evidence="1">
    <location>
        <begin position="196"/>
        <end position="213"/>
    </location>
</feature>
<dbReference type="RefSeq" id="WP_233464481.1">
    <property type="nucleotide sequence ID" value="NZ_JACHKZ010000011.1"/>
</dbReference>
<sequence length="353" mass="37551">MPKTAHPYPARSHSAPSRSGRLRTTRFSPLFSALLTTCLLTAGMPTAHASASAPRGRLADVKLVDRTTGQPLRLYQYQGEYWVAGRPGASYAIDITNRTGGRILAVISVDGVNALDGKTASSAPDDGYVFNPWQNWAINGWRKSQSQVAAFYFSESDASYASRTGRPLDVGVIGVALFRERVPEPVRPPPAVRRSPVAEEHAPARMKESEKSTADAAATTAPLPTPPSAPQAAPAAASQPPSSPAAESAAEASPAPSTSERAAKRAPAATANAAPRSPSLGTGHGALETSHTRTVDFDSATQRPEQIVRIRYDSYANLVAKGVIREPRPAPERRPQAFPADAERSYVPDPPRY</sequence>
<gene>
    <name evidence="2" type="ORF">HNP33_002180</name>
</gene>
<feature type="region of interest" description="Disordered" evidence="1">
    <location>
        <begin position="185"/>
        <end position="300"/>
    </location>
</feature>
<accession>A0ABR6RG21</accession>
<comment type="caution">
    <text evidence="2">The sequence shown here is derived from an EMBL/GenBank/DDBJ whole genome shotgun (WGS) entry which is preliminary data.</text>
</comment>
<dbReference type="EMBL" id="JACHKZ010000011">
    <property type="protein sequence ID" value="MBB6578105.1"/>
    <property type="molecule type" value="Genomic_DNA"/>
</dbReference>
<reference evidence="2 3" key="1">
    <citation type="submission" date="2020-08" db="EMBL/GenBank/DDBJ databases">
        <title>Functional genomics of gut bacteria from endangered species of beetles.</title>
        <authorList>
            <person name="Carlos-Shanley C."/>
        </authorList>
    </citation>
    <scope>NUCLEOTIDE SEQUENCE [LARGE SCALE GENOMIC DNA]</scope>
    <source>
        <strain evidence="2 3">S00124</strain>
    </source>
</reference>
<keyword evidence="3" id="KW-1185">Reference proteome</keyword>
<protein>
    <submittedName>
        <fullName evidence="2">Pyruvate/2-oxoglutarate dehydrogenase complex dihydrolipoamide acyltransferase (E2) component</fullName>
    </submittedName>
</protein>
<evidence type="ECO:0000256" key="1">
    <source>
        <dbReference type="SAM" id="MobiDB-lite"/>
    </source>
</evidence>
<proteinExistence type="predicted"/>
<organism evidence="2 3">
    <name type="scientific">Comamonas odontotermitis</name>
    <dbReference type="NCBI Taxonomy" id="379895"/>
    <lineage>
        <taxon>Bacteria</taxon>
        <taxon>Pseudomonadati</taxon>
        <taxon>Pseudomonadota</taxon>
        <taxon>Betaproteobacteria</taxon>
        <taxon>Burkholderiales</taxon>
        <taxon>Comamonadaceae</taxon>
        <taxon>Comamonas</taxon>
    </lineage>
</organism>
<keyword evidence="2" id="KW-0012">Acyltransferase</keyword>